<evidence type="ECO:0000313" key="1">
    <source>
        <dbReference type="EMBL" id="UOK71666.1"/>
    </source>
</evidence>
<dbReference type="AlphaFoldDB" id="A0A9E6ZTX7"/>
<dbReference type="RefSeq" id="WP_244379023.1">
    <property type="nucleotide sequence ID" value="NZ_CP083239.1"/>
</dbReference>
<accession>A0A9E6ZTX7</accession>
<organism evidence="1 2">
    <name type="scientific">Ancylobacter polymorphus</name>
    <dbReference type="NCBI Taxonomy" id="223390"/>
    <lineage>
        <taxon>Bacteria</taxon>
        <taxon>Pseudomonadati</taxon>
        <taxon>Pseudomonadota</taxon>
        <taxon>Alphaproteobacteria</taxon>
        <taxon>Hyphomicrobiales</taxon>
        <taxon>Xanthobacteraceae</taxon>
        <taxon>Ancylobacter</taxon>
    </lineage>
</organism>
<dbReference type="Proteomes" id="UP000831684">
    <property type="component" value="Chromosome"/>
</dbReference>
<dbReference type="KEGG" id="apol:K9D25_02785"/>
<name>A0A9E6ZTX7_9HYPH</name>
<protein>
    <submittedName>
        <fullName evidence="1">Uncharacterized protein</fullName>
    </submittedName>
</protein>
<proteinExistence type="predicted"/>
<reference evidence="1" key="1">
    <citation type="submission" date="2021-09" db="EMBL/GenBank/DDBJ databases">
        <title>Network and meta-omics reveal the key degrader and cooperation patterns in an efficient 1,4-dioxane-degrading microbial community.</title>
        <authorList>
            <person name="Dai C."/>
        </authorList>
    </citation>
    <scope>NUCLEOTIDE SEQUENCE</scope>
    <source>
        <strain evidence="1">ZM13</strain>
    </source>
</reference>
<dbReference type="EMBL" id="CP083239">
    <property type="protein sequence ID" value="UOK71666.1"/>
    <property type="molecule type" value="Genomic_DNA"/>
</dbReference>
<sequence length="90" mass="9547">MRINVTELPTFAQPVVGNVYACGGGYGRKAGHAMVLLAITAKQSALLLVIDKDGEPVGVTSYGLHAIEERAPIAFVRGLDQIDLTMEPLP</sequence>
<evidence type="ECO:0000313" key="2">
    <source>
        <dbReference type="Proteomes" id="UP000831684"/>
    </source>
</evidence>
<gene>
    <name evidence="1" type="ORF">K9D25_02785</name>
</gene>